<keyword evidence="7" id="KW-0576">Peroxisome</keyword>
<protein>
    <submittedName>
        <fullName evidence="10">Uncharacterized protein</fullName>
    </submittedName>
</protein>
<keyword evidence="6 8" id="KW-0802">TPR repeat</keyword>
<dbReference type="PANTHER" id="PTHR10130">
    <property type="entry name" value="PEROXISOMAL TARGETING SIGNAL 1 RECEPTOR PEX5"/>
    <property type="match status" value="1"/>
</dbReference>
<dbReference type="SMART" id="SM00028">
    <property type="entry name" value="TPR"/>
    <property type="match status" value="4"/>
</dbReference>
<dbReference type="Gene3D" id="1.25.40.10">
    <property type="entry name" value="Tetratricopeptide repeat domain"/>
    <property type="match status" value="1"/>
</dbReference>
<dbReference type="PANTHER" id="PTHR10130:SF0">
    <property type="entry name" value="GH08708P"/>
    <property type="match status" value="1"/>
</dbReference>
<evidence type="ECO:0000256" key="7">
    <source>
        <dbReference type="ARBA" id="ARBA00023140"/>
    </source>
</evidence>
<sequence>MALRQLASSGECGQRSAFGQLASQVAGKDIHGRLEFAGAPPSAVAWPSPTDVLAEHERSAPMGPVDQVAQFERLYDAGGQHASLAPDALVDQFEHWKLQVAPPPSAMHAQLYMPHVSAPNPWADQFLSVHQAVDPDTFVVAEWVSEFVGAAPQNQSWAEQFEQQSWPDEFERQERARKTTPSGPLDSGMLRKLQTCSNEKIRTSRFVNFLARLEKGEIELDEEANCVKEIVPPEMSTVEQFETLYDPWASEFESGATETAWANEFATGQEHGAENWAQQFEGQQGAAELEDMTTAWLDDFDNFDWKEYVESMHRERPAQDPTRHASYVFAESNPFMRSEDPMQEGLSLMKAGLLGDAVLAFEAEVQRSPNNVDAWRLLGQCNADNENDPQCIAALTTALDLDPYNLQSLLMLGVSHTNDLDQPRALSALKSWLENNPDFQFIDTSGKAAASSPATPQLHGSSSSSSLCEEVTEMFLKAAAMKPQDPDVQAVLGVLFNISGEYSRASQHLLQATQLKPDDPSLWNKLGATQANGAQSHSAVHSYRRALELKPNYVRALANLGISFANQGLHREAAQTYLATLARNPAADHVWSYLSITLASMNQPPEICSLVDKRDVNLFRPHFDF</sequence>
<dbReference type="SUPFAM" id="SSF48452">
    <property type="entry name" value="TPR-like"/>
    <property type="match status" value="1"/>
</dbReference>
<dbReference type="OrthoDB" id="987945at2759"/>
<dbReference type="InterPro" id="IPR024111">
    <property type="entry name" value="PEX5/PEX5L"/>
</dbReference>
<proteinExistence type="inferred from homology"/>
<evidence type="ECO:0000256" key="5">
    <source>
        <dbReference type="ARBA" id="ARBA00022737"/>
    </source>
</evidence>
<comment type="similarity">
    <text evidence="3">Belongs to the peroxisomal targeting signal receptor family.</text>
</comment>
<dbReference type="PROSITE" id="PS50005">
    <property type="entry name" value="TPR"/>
    <property type="match status" value="2"/>
</dbReference>
<dbReference type="Proteomes" id="UP000039324">
    <property type="component" value="Unassembled WGS sequence"/>
</dbReference>
<organism evidence="10 11">
    <name type="scientific">Plasmodiophora brassicae</name>
    <name type="common">Clubroot disease agent</name>
    <dbReference type="NCBI Taxonomy" id="37360"/>
    <lineage>
        <taxon>Eukaryota</taxon>
        <taxon>Sar</taxon>
        <taxon>Rhizaria</taxon>
        <taxon>Endomyxa</taxon>
        <taxon>Phytomyxea</taxon>
        <taxon>Plasmodiophorida</taxon>
        <taxon>Plasmodiophoridae</taxon>
        <taxon>Plasmodiophora</taxon>
    </lineage>
</organism>
<evidence type="ECO:0000256" key="6">
    <source>
        <dbReference type="ARBA" id="ARBA00022803"/>
    </source>
</evidence>
<dbReference type="STRING" id="37360.A0A0G4J2C5"/>
<dbReference type="OMA" id="PTDSNAW"/>
<keyword evidence="5" id="KW-0677">Repeat</keyword>
<dbReference type="InterPro" id="IPR019734">
    <property type="entry name" value="TPR_rpt"/>
</dbReference>
<dbReference type="Pfam" id="PF13414">
    <property type="entry name" value="TPR_11"/>
    <property type="match status" value="1"/>
</dbReference>
<evidence type="ECO:0000256" key="3">
    <source>
        <dbReference type="ARBA" id="ARBA00005348"/>
    </source>
</evidence>
<feature type="repeat" description="TPR" evidence="8">
    <location>
        <begin position="486"/>
        <end position="519"/>
    </location>
</feature>
<evidence type="ECO:0000256" key="4">
    <source>
        <dbReference type="ARBA" id="ARBA00022490"/>
    </source>
</evidence>
<evidence type="ECO:0000256" key="1">
    <source>
        <dbReference type="ARBA" id="ARBA00004275"/>
    </source>
</evidence>
<feature type="repeat" description="TPR" evidence="8">
    <location>
        <begin position="520"/>
        <end position="553"/>
    </location>
</feature>
<comment type="subcellular location">
    <subcellularLocation>
        <location evidence="2">Cytoplasm</location>
    </subcellularLocation>
    <subcellularLocation>
        <location evidence="1">Peroxisome</location>
    </subcellularLocation>
</comment>
<dbReference type="Pfam" id="PF13432">
    <property type="entry name" value="TPR_16"/>
    <property type="match status" value="2"/>
</dbReference>
<keyword evidence="4" id="KW-0963">Cytoplasm</keyword>
<evidence type="ECO:0000313" key="11">
    <source>
        <dbReference type="Proteomes" id="UP000039324"/>
    </source>
</evidence>
<dbReference type="GO" id="GO:0005052">
    <property type="term" value="F:peroxisome matrix targeting signal-1 binding"/>
    <property type="evidence" value="ECO:0007669"/>
    <property type="project" value="TreeGrafter"/>
</dbReference>
<dbReference type="GO" id="GO:0005778">
    <property type="term" value="C:peroxisomal membrane"/>
    <property type="evidence" value="ECO:0007669"/>
    <property type="project" value="TreeGrafter"/>
</dbReference>
<evidence type="ECO:0000256" key="9">
    <source>
        <dbReference type="SAM" id="MobiDB-lite"/>
    </source>
</evidence>
<evidence type="ECO:0000256" key="2">
    <source>
        <dbReference type="ARBA" id="ARBA00004496"/>
    </source>
</evidence>
<evidence type="ECO:0000256" key="8">
    <source>
        <dbReference type="PROSITE-ProRule" id="PRU00339"/>
    </source>
</evidence>
<dbReference type="GO" id="GO:0005829">
    <property type="term" value="C:cytosol"/>
    <property type="evidence" value="ECO:0007669"/>
    <property type="project" value="TreeGrafter"/>
</dbReference>
<accession>A0A0G4J2C5</accession>
<keyword evidence="11" id="KW-1185">Reference proteome</keyword>
<dbReference type="AlphaFoldDB" id="A0A0G4J2C5"/>
<dbReference type="InterPro" id="IPR011990">
    <property type="entry name" value="TPR-like_helical_dom_sf"/>
</dbReference>
<dbReference type="GO" id="GO:0016560">
    <property type="term" value="P:protein import into peroxisome matrix, docking"/>
    <property type="evidence" value="ECO:0007669"/>
    <property type="project" value="TreeGrafter"/>
</dbReference>
<feature type="region of interest" description="Disordered" evidence="9">
    <location>
        <begin position="161"/>
        <end position="188"/>
    </location>
</feature>
<name>A0A0G4J2C5_PLABS</name>
<gene>
    <name evidence="10" type="ORF">PBRA_008720</name>
</gene>
<evidence type="ECO:0000313" key="10">
    <source>
        <dbReference type="EMBL" id="CEP01778.1"/>
    </source>
</evidence>
<reference evidence="10 11" key="1">
    <citation type="submission" date="2015-02" db="EMBL/GenBank/DDBJ databases">
        <authorList>
            <person name="Chooi Y.-H."/>
        </authorList>
    </citation>
    <scope>NUCLEOTIDE SEQUENCE [LARGE SCALE GENOMIC DNA]</scope>
    <source>
        <strain evidence="10">E3</strain>
    </source>
</reference>
<dbReference type="EMBL" id="CDSF01000118">
    <property type="protein sequence ID" value="CEP01778.1"/>
    <property type="molecule type" value="Genomic_DNA"/>
</dbReference>